<reference evidence="3 4" key="1">
    <citation type="submission" date="2020-08" db="EMBL/GenBank/DDBJ databases">
        <title>Genomic Encyclopedia of Type Strains, Phase IV (KMG-IV): sequencing the most valuable type-strain genomes for metagenomic binning, comparative biology and taxonomic classification.</title>
        <authorList>
            <person name="Goeker M."/>
        </authorList>
    </citation>
    <scope>NUCLEOTIDE SEQUENCE [LARGE SCALE GENOMIC DNA]</scope>
    <source>
        <strain evidence="3 4">DSM 17075</strain>
    </source>
</reference>
<evidence type="ECO:0000259" key="2">
    <source>
        <dbReference type="Pfam" id="PF07261"/>
    </source>
</evidence>
<sequence length="97" mass="11395">MGAPLVMEALNTALAYGSTSWKYAETVLADWERKQYKTVDDIKKNRKKFFVMTTAAPIRKECVPDWLEDYQKQWETPQAPEPPIDVEALKERLKRYK</sequence>
<feature type="domain" description="DnaB/C C-terminal" evidence="2">
    <location>
        <begin position="3"/>
        <end position="44"/>
    </location>
</feature>
<evidence type="ECO:0000313" key="3">
    <source>
        <dbReference type="EMBL" id="MBB4074472.1"/>
    </source>
</evidence>
<dbReference type="InterPro" id="IPR006343">
    <property type="entry name" value="DnaB/C_C"/>
</dbReference>
<proteinExistence type="inferred from homology"/>
<organism evidence="3 4">
    <name type="scientific">Anoxybacteroides voinovskiense</name>
    <dbReference type="NCBI Taxonomy" id="230470"/>
    <lineage>
        <taxon>Bacteria</taxon>
        <taxon>Bacillati</taxon>
        <taxon>Bacillota</taxon>
        <taxon>Bacilli</taxon>
        <taxon>Bacillales</taxon>
        <taxon>Anoxybacillaceae</taxon>
        <taxon>Anoxybacteroides</taxon>
    </lineage>
</organism>
<protein>
    <submittedName>
        <fullName evidence="3">DNA replication protein DnaD</fullName>
    </submittedName>
</protein>
<accession>A0A840DSD3</accession>
<dbReference type="AlphaFoldDB" id="A0A840DSD3"/>
<gene>
    <name evidence="3" type="ORF">GGR02_002239</name>
</gene>
<evidence type="ECO:0000256" key="1">
    <source>
        <dbReference type="ARBA" id="ARBA00093462"/>
    </source>
</evidence>
<dbReference type="Gene3D" id="1.10.10.630">
    <property type="entry name" value="DnaD domain-like"/>
    <property type="match status" value="1"/>
</dbReference>
<evidence type="ECO:0000313" key="4">
    <source>
        <dbReference type="Proteomes" id="UP000559598"/>
    </source>
</evidence>
<dbReference type="Proteomes" id="UP000559598">
    <property type="component" value="Unassembled WGS sequence"/>
</dbReference>
<name>A0A840DSD3_9BACL</name>
<dbReference type="Pfam" id="PF07261">
    <property type="entry name" value="DnaB_2"/>
    <property type="match status" value="1"/>
</dbReference>
<comment type="caution">
    <text evidence="3">The sequence shown here is derived from an EMBL/GenBank/DDBJ whole genome shotgun (WGS) entry which is preliminary data.</text>
</comment>
<dbReference type="NCBIfam" id="TIGR01446">
    <property type="entry name" value="DnaD_dom"/>
    <property type="match status" value="1"/>
</dbReference>
<comment type="similarity">
    <text evidence="1">Belongs to the DnaB/DnaD family.</text>
</comment>
<dbReference type="EMBL" id="JACIDE010000015">
    <property type="protein sequence ID" value="MBB4074472.1"/>
    <property type="molecule type" value="Genomic_DNA"/>
</dbReference>
<keyword evidence="4" id="KW-1185">Reference proteome</keyword>
<dbReference type="InterPro" id="IPR034829">
    <property type="entry name" value="DnaD-like_sf"/>
</dbReference>
<dbReference type="SUPFAM" id="SSF158499">
    <property type="entry name" value="DnaD domain-like"/>
    <property type="match status" value="1"/>
</dbReference>